<feature type="compositionally biased region" description="Basic and acidic residues" evidence="1">
    <location>
        <begin position="52"/>
        <end position="66"/>
    </location>
</feature>
<reference evidence="3" key="1">
    <citation type="journal article" date="2018" name="Nat. Microbiol.">
        <title>Leveraging single-cell genomics to expand the fungal tree of life.</title>
        <authorList>
            <person name="Ahrendt S.R."/>
            <person name="Quandt C.A."/>
            <person name="Ciobanu D."/>
            <person name="Clum A."/>
            <person name="Salamov A."/>
            <person name="Andreopoulos B."/>
            <person name="Cheng J.F."/>
            <person name="Woyke T."/>
            <person name="Pelin A."/>
            <person name="Henrissat B."/>
            <person name="Reynolds N.K."/>
            <person name="Benny G.L."/>
            <person name="Smith M.E."/>
            <person name="James T.Y."/>
            <person name="Grigoriev I.V."/>
        </authorList>
    </citation>
    <scope>NUCLEOTIDE SEQUENCE [LARGE SCALE GENOMIC DNA]</scope>
    <source>
        <strain evidence="3">ATCC 52028</strain>
    </source>
</reference>
<feature type="region of interest" description="Disordered" evidence="1">
    <location>
        <begin position="32"/>
        <end position="80"/>
    </location>
</feature>
<gene>
    <name evidence="2" type="ORF">CXG81DRAFT_27265</name>
</gene>
<evidence type="ECO:0000256" key="1">
    <source>
        <dbReference type="SAM" id="MobiDB-lite"/>
    </source>
</evidence>
<evidence type="ECO:0000313" key="2">
    <source>
        <dbReference type="EMBL" id="RKP00020.1"/>
    </source>
</evidence>
<dbReference type="AlphaFoldDB" id="A0A4P9X4M7"/>
<feature type="compositionally biased region" description="Basic and acidic residues" evidence="1">
    <location>
        <begin position="32"/>
        <end position="45"/>
    </location>
</feature>
<dbReference type="Proteomes" id="UP000274922">
    <property type="component" value="Unassembled WGS sequence"/>
</dbReference>
<accession>A0A4P9X4M7</accession>
<name>A0A4P9X4M7_9FUNG</name>
<organism evidence="2 3">
    <name type="scientific">Caulochytrium protostelioides</name>
    <dbReference type="NCBI Taxonomy" id="1555241"/>
    <lineage>
        <taxon>Eukaryota</taxon>
        <taxon>Fungi</taxon>
        <taxon>Fungi incertae sedis</taxon>
        <taxon>Chytridiomycota</taxon>
        <taxon>Chytridiomycota incertae sedis</taxon>
        <taxon>Chytridiomycetes</taxon>
        <taxon>Caulochytriales</taxon>
        <taxon>Caulochytriaceae</taxon>
        <taxon>Caulochytrium</taxon>
    </lineage>
</organism>
<dbReference type="EMBL" id="ML014241">
    <property type="protein sequence ID" value="RKP00020.1"/>
    <property type="molecule type" value="Genomic_DNA"/>
</dbReference>
<evidence type="ECO:0000313" key="3">
    <source>
        <dbReference type="Proteomes" id="UP000274922"/>
    </source>
</evidence>
<keyword evidence="3" id="KW-1185">Reference proteome</keyword>
<proteinExistence type="predicted"/>
<protein>
    <submittedName>
        <fullName evidence="2">Uncharacterized protein</fullName>
    </submittedName>
</protein>
<sequence length="80" mass="9143">MSRRAKLTFVASLCFTTATVFGAIARRVGIKRHDAERAERKRQQEENLLDQMRQDAIRAEMERDQRVLPSVRGLATNPSS</sequence>